<dbReference type="Proteomes" id="UP000294558">
    <property type="component" value="Unassembled WGS sequence"/>
</dbReference>
<organism evidence="1 2">
    <name type="scientific">Ilumatobacter fluminis</name>
    <dbReference type="NCBI Taxonomy" id="467091"/>
    <lineage>
        <taxon>Bacteria</taxon>
        <taxon>Bacillati</taxon>
        <taxon>Actinomycetota</taxon>
        <taxon>Acidimicrobiia</taxon>
        <taxon>Acidimicrobiales</taxon>
        <taxon>Ilumatobacteraceae</taxon>
        <taxon>Ilumatobacter</taxon>
    </lineage>
</organism>
<comment type="caution">
    <text evidence="1">The sequence shown here is derived from an EMBL/GenBank/DDBJ whole genome shotgun (WGS) entry which is preliminary data.</text>
</comment>
<accession>A0A4R7I515</accession>
<proteinExistence type="predicted"/>
<dbReference type="OrthoDB" id="3868055at2"/>
<name>A0A4R7I515_9ACTN</name>
<sequence length="331" mass="35716">MADDERLDALIHSVDLDGLVRMIDDRCSDRDWAGVLRLRDRCAAATRETGRQLWPAATLAEYRLALLAPPEWAATVLDGEAGRFTIGPLSEVAAQHHTWADLRPHLDAVPISLFVAHERAIRGESIDPSSLAPLPPVLDIPAALQSWEPAYTVATYGDAGVEHEMPASSGVPVDTEVTSSAEVVDDEATELALRQLVETWTASSTGRAESVCVEGAAADAVAALGLHSIRIVEIPADEALATLAWAGASGGAHGRRRGAAMGRFSTWWLLGALGDLHDDWPPTVDEVETLLDELTWYRWDAHEPDGGWRVQLAVENTTEGVAWAFNARDDA</sequence>
<evidence type="ECO:0000313" key="2">
    <source>
        <dbReference type="Proteomes" id="UP000294558"/>
    </source>
</evidence>
<evidence type="ECO:0000313" key="1">
    <source>
        <dbReference type="EMBL" id="TDT17733.1"/>
    </source>
</evidence>
<protein>
    <submittedName>
        <fullName evidence="1">Uncharacterized protein</fullName>
    </submittedName>
</protein>
<dbReference type="RefSeq" id="WP_133870001.1">
    <property type="nucleotide sequence ID" value="NZ_SOAU01000001.1"/>
</dbReference>
<keyword evidence="2" id="KW-1185">Reference proteome</keyword>
<dbReference type="EMBL" id="SOAU01000001">
    <property type="protein sequence ID" value="TDT17733.1"/>
    <property type="molecule type" value="Genomic_DNA"/>
</dbReference>
<dbReference type="AlphaFoldDB" id="A0A4R7I515"/>
<reference evidence="1 2" key="1">
    <citation type="submission" date="2019-03" db="EMBL/GenBank/DDBJ databases">
        <title>Sequencing the genomes of 1000 actinobacteria strains.</title>
        <authorList>
            <person name="Klenk H.-P."/>
        </authorList>
    </citation>
    <scope>NUCLEOTIDE SEQUENCE [LARGE SCALE GENOMIC DNA]</scope>
    <source>
        <strain evidence="1 2">DSM 18936</strain>
    </source>
</reference>
<dbReference type="Pfam" id="PF19681">
    <property type="entry name" value="DUF6183"/>
    <property type="match status" value="1"/>
</dbReference>
<dbReference type="InterPro" id="IPR045756">
    <property type="entry name" value="DUF6183"/>
</dbReference>
<gene>
    <name evidence="1" type="ORF">BDK89_3345</name>
</gene>